<dbReference type="InterPro" id="IPR041975">
    <property type="entry name" value="KOW_Spt5_2"/>
</dbReference>
<evidence type="ECO:0000256" key="8">
    <source>
        <dbReference type="ARBA" id="ARBA00024691"/>
    </source>
</evidence>
<evidence type="ECO:0000256" key="12">
    <source>
        <dbReference type="SAM" id="MobiDB-lite"/>
    </source>
</evidence>
<dbReference type="AlphaFoldDB" id="A0A0C3FEI5"/>
<dbReference type="Pfam" id="PF23284">
    <property type="entry name" value="KOW2_Spt5"/>
    <property type="match status" value="1"/>
</dbReference>
<dbReference type="CDD" id="cd06081">
    <property type="entry name" value="KOW_Spt5_1"/>
    <property type="match status" value="1"/>
</dbReference>
<dbReference type="InterPro" id="IPR039659">
    <property type="entry name" value="SPT5"/>
</dbReference>
<dbReference type="Pfam" id="PF03439">
    <property type="entry name" value="Spt5-NGN"/>
    <property type="match status" value="1"/>
</dbReference>
<dbReference type="InterPro" id="IPR005100">
    <property type="entry name" value="NGN-domain"/>
</dbReference>
<evidence type="ECO:0000256" key="10">
    <source>
        <dbReference type="ARBA" id="ARBA00029865"/>
    </source>
</evidence>
<evidence type="ECO:0000313" key="16">
    <source>
        <dbReference type="Proteomes" id="UP000054166"/>
    </source>
</evidence>
<dbReference type="SUPFAM" id="SSF50104">
    <property type="entry name" value="Translation proteins SH3-like domain"/>
    <property type="match status" value="1"/>
</dbReference>
<evidence type="ECO:0000256" key="7">
    <source>
        <dbReference type="ARBA" id="ARBA00023242"/>
    </source>
</evidence>
<reference evidence="15 16" key="1">
    <citation type="submission" date="2014-04" db="EMBL/GenBank/DDBJ databases">
        <authorList>
            <consortium name="DOE Joint Genome Institute"/>
            <person name="Kuo A."/>
            <person name="Tarkka M."/>
            <person name="Buscot F."/>
            <person name="Kohler A."/>
            <person name="Nagy L.G."/>
            <person name="Floudas D."/>
            <person name="Copeland A."/>
            <person name="Barry K.W."/>
            <person name="Cichocki N."/>
            <person name="Veneault-Fourrey C."/>
            <person name="LaButti K."/>
            <person name="Lindquist E.A."/>
            <person name="Lipzen A."/>
            <person name="Lundell T."/>
            <person name="Morin E."/>
            <person name="Murat C."/>
            <person name="Sun H."/>
            <person name="Tunlid A."/>
            <person name="Henrissat B."/>
            <person name="Grigoriev I.V."/>
            <person name="Hibbett D.S."/>
            <person name="Martin F."/>
            <person name="Nordberg H.P."/>
            <person name="Cantor M.N."/>
            <person name="Hua S.X."/>
        </authorList>
    </citation>
    <scope>NUCLEOTIDE SEQUENCE [LARGE SCALE GENOMIC DNA]</scope>
    <source>
        <strain evidence="15 16">F 1598</strain>
    </source>
</reference>
<dbReference type="OrthoDB" id="28901at2759"/>
<feature type="compositionally biased region" description="Polar residues" evidence="12">
    <location>
        <begin position="760"/>
        <end position="790"/>
    </location>
</feature>
<dbReference type="PIRSF" id="PIRSF036945">
    <property type="entry name" value="Spt5"/>
    <property type="match status" value="1"/>
</dbReference>
<dbReference type="InterPro" id="IPR006645">
    <property type="entry name" value="NGN-like_dom"/>
</dbReference>
<dbReference type="GO" id="GO:0003729">
    <property type="term" value="F:mRNA binding"/>
    <property type="evidence" value="ECO:0007669"/>
    <property type="project" value="TreeGrafter"/>
</dbReference>
<dbReference type="PANTHER" id="PTHR11125:SF7">
    <property type="entry name" value="TRANSCRIPTION ELONGATION FACTOR SPT5"/>
    <property type="match status" value="1"/>
</dbReference>
<dbReference type="Pfam" id="PF11942">
    <property type="entry name" value="Spt5_N"/>
    <property type="match status" value="1"/>
</dbReference>
<dbReference type="InterPro" id="IPR041978">
    <property type="entry name" value="KOW_Spt5_5"/>
</dbReference>
<feature type="region of interest" description="Disordered" evidence="12">
    <location>
        <begin position="716"/>
        <end position="827"/>
    </location>
</feature>
<reference evidence="16" key="2">
    <citation type="submission" date="2015-01" db="EMBL/GenBank/DDBJ databases">
        <title>Evolutionary Origins and Diversification of the Mycorrhizal Mutualists.</title>
        <authorList>
            <consortium name="DOE Joint Genome Institute"/>
            <consortium name="Mycorrhizal Genomics Consortium"/>
            <person name="Kohler A."/>
            <person name="Kuo A."/>
            <person name="Nagy L.G."/>
            <person name="Floudas D."/>
            <person name="Copeland A."/>
            <person name="Barry K.W."/>
            <person name="Cichocki N."/>
            <person name="Veneault-Fourrey C."/>
            <person name="LaButti K."/>
            <person name="Lindquist E.A."/>
            <person name="Lipzen A."/>
            <person name="Lundell T."/>
            <person name="Morin E."/>
            <person name="Murat C."/>
            <person name="Riley R."/>
            <person name="Ohm R."/>
            <person name="Sun H."/>
            <person name="Tunlid A."/>
            <person name="Henrissat B."/>
            <person name="Grigoriev I.V."/>
            <person name="Hibbett D.S."/>
            <person name="Martin F."/>
        </authorList>
    </citation>
    <scope>NUCLEOTIDE SEQUENCE [LARGE SCALE GENOMIC DNA]</scope>
    <source>
        <strain evidence="16">F 1598</strain>
    </source>
</reference>
<dbReference type="InterPro" id="IPR017071">
    <property type="entry name" value="TF_Spt5_eukaryote"/>
</dbReference>
<dbReference type="InterPro" id="IPR008991">
    <property type="entry name" value="Translation_prot_SH3-like_sf"/>
</dbReference>
<dbReference type="CDD" id="cd06083">
    <property type="entry name" value="KOW_Spt5_3"/>
    <property type="match status" value="1"/>
</dbReference>
<evidence type="ECO:0000256" key="1">
    <source>
        <dbReference type="ARBA" id="ARBA00004123"/>
    </source>
</evidence>
<evidence type="ECO:0000259" key="14">
    <source>
        <dbReference type="SMART" id="SM00739"/>
    </source>
</evidence>
<dbReference type="PANTHER" id="PTHR11125">
    <property type="entry name" value="SUPPRESSOR OF TY 5"/>
    <property type="match status" value="1"/>
</dbReference>
<feature type="region of interest" description="Disordered" evidence="12">
    <location>
        <begin position="1"/>
        <end position="38"/>
    </location>
</feature>
<dbReference type="SMART" id="SM00739">
    <property type="entry name" value="KOW"/>
    <property type="match status" value="5"/>
</dbReference>
<keyword evidence="6" id="KW-0804">Transcription</keyword>
<feature type="domain" description="KOW" evidence="14">
    <location>
        <begin position="627"/>
        <end position="654"/>
    </location>
</feature>
<evidence type="ECO:0000256" key="5">
    <source>
        <dbReference type="ARBA" id="ARBA00022664"/>
    </source>
</evidence>
<proteinExistence type="inferred from homology"/>
<feature type="compositionally biased region" description="Low complexity" evidence="12">
    <location>
        <begin position="818"/>
        <end position="827"/>
    </location>
</feature>
<dbReference type="Pfam" id="PF12815">
    <property type="entry name" value="CTD"/>
    <property type="match status" value="1"/>
</dbReference>
<comment type="subcellular location">
    <subcellularLocation>
        <location evidence="1">Nucleus</location>
    </subcellularLocation>
</comment>
<keyword evidence="16" id="KW-1185">Reference proteome</keyword>
<dbReference type="GO" id="GO:0032784">
    <property type="term" value="P:regulation of DNA-templated transcription elongation"/>
    <property type="evidence" value="ECO:0007669"/>
    <property type="project" value="InterPro"/>
</dbReference>
<dbReference type="Pfam" id="PF23042">
    <property type="entry name" value="KOW1_SPT5"/>
    <property type="match status" value="1"/>
</dbReference>
<dbReference type="CDD" id="cd06082">
    <property type="entry name" value="KOW_Spt5_2"/>
    <property type="match status" value="1"/>
</dbReference>
<gene>
    <name evidence="15" type="ORF">PILCRDRAFT_458940</name>
</gene>
<feature type="domain" description="KOW" evidence="14">
    <location>
        <begin position="413"/>
        <end position="440"/>
    </location>
</feature>
<organism evidence="15 16">
    <name type="scientific">Piloderma croceum (strain F 1598)</name>
    <dbReference type="NCBI Taxonomy" id="765440"/>
    <lineage>
        <taxon>Eukaryota</taxon>
        <taxon>Fungi</taxon>
        <taxon>Dikarya</taxon>
        <taxon>Basidiomycota</taxon>
        <taxon>Agaricomycotina</taxon>
        <taxon>Agaricomycetes</taxon>
        <taxon>Agaricomycetidae</taxon>
        <taxon>Atheliales</taxon>
        <taxon>Atheliaceae</taxon>
        <taxon>Piloderma</taxon>
    </lineage>
</organism>
<dbReference type="GO" id="GO:0000785">
    <property type="term" value="C:chromatin"/>
    <property type="evidence" value="ECO:0007669"/>
    <property type="project" value="UniProtKB-ARBA"/>
</dbReference>
<evidence type="ECO:0000256" key="9">
    <source>
        <dbReference type="ARBA" id="ARBA00025870"/>
    </source>
</evidence>
<dbReference type="Pfam" id="PF23290">
    <property type="entry name" value="KOW5_SPT5"/>
    <property type="match status" value="1"/>
</dbReference>
<dbReference type="GO" id="GO:0006368">
    <property type="term" value="P:transcription elongation by RNA polymerase II"/>
    <property type="evidence" value="ECO:0007669"/>
    <property type="project" value="TreeGrafter"/>
</dbReference>
<dbReference type="InterPro" id="IPR041977">
    <property type="entry name" value="KOW_Spt5_4"/>
</dbReference>
<sequence length="865" mass="94520">MQHRHKRPAVNRFLDLEVEVDEEDEEEEGEEEEYGRDEFIAEPGVEADDEIGGRRAASHARLDREREFDDQDLAQIAQDLNKRYGRAAVRYTGDMNEVPQRLLMPSVHDASLWQVRVKPGRERDIVFSLMRKAIDLEYTARPLSILSAFQRDSLPGMIYVEARSSQQVSQACLGLVGVYPSRGIALVPIEEMASLLQIKKRDLTVTPGSWVRIKRGKYQGDLAQVVDVMDNGEDCGLKFIPRIDFSPRDDASLDGRKRKKTGTGPASMRPPQGVFNYEEVIKVYGRKAVSKRNSLYVFQNDTYKDGFVEKDFKISGLMLENVNPTLDEIAQFTRHQDGETDTNINLSVIAEASRKAAVSVLQPGDHVEVFEGEQAGVHGVVDSINQDVVTITPLGVDIDGQKVDVPARGVRKKFKAGDHVKVMTGQNADETGLVVNVADNIVTFLSDMSMNEVSVFSKDLREAAEVGSGTNIVGNYELHDLVQLDLQTVGVIFKTERDSFRVLDQNGQVRLVQPHQISMRRDSNRAIATDSEGHELRANDNMKEVDGEGRKGTVLHIHQSFFAFLHNRDIIENGGVFVTRARSLVSLAPKGNLVKTMNMDTTKMNPTMIAPTGGMVGSGNMGRGPRDRLIGLIVHVVKGAQKGYVGAIKDTNGPVARVELHAGNKVITIDKDKLKWKDPSGKLVWLHEVPFNSMGPPRGGFSSGSNSTQITANPYAGSRTPNLGAQGRTPNPYADGRTPAWNTSSATPNPYAAGGKTPAWNVSSRTPNPYAQGGQTPAWNAQARTPNPYSSGGGSGGWGGATPKPGGGWGDSGGSWGGSSPAWGQASGGQVSRLCSQIILLSLTQFLCMNDRMPLRQLLGHLHLP</sequence>
<dbReference type="GO" id="GO:0006357">
    <property type="term" value="P:regulation of transcription by RNA polymerase II"/>
    <property type="evidence" value="ECO:0007669"/>
    <property type="project" value="InterPro"/>
</dbReference>
<keyword evidence="7" id="KW-0539">Nucleus</keyword>
<dbReference type="FunFam" id="2.30.30.30:FF:000018">
    <property type="entry name" value="Transcription elongation factor SPT5"/>
    <property type="match status" value="1"/>
</dbReference>
<dbReference type="GO" id="GO:0006397">
    <property type="term" value="P:mRNA processing"/>
    <property type="evidence" value="ECO:0007669"/>
    <property type="project" value="UniProtKB-KW"/>
</dbReference>
<keyword evidence="5" id="KW-0507">mRNA processing</keyword>
<feature type="region of interest" description="Disordered" evidence="12">
    <location>
        <begin position="250"/>
        <end position="269"/>
    </location>
</feature>
<dbReference type="InterPro" id="IPR022581">
    <property type="entry name" value="Spt5_N"/>
</dbReference>
<name>A0A0C3FEI5_PILCF</name>
<dbReference type="HOGENOM" id="CLU_003537_1_0_1"/>
<dbReference type="FunFam" id="2.30.30.30:FF:000029">
    <property type="entry name" value="Transcription elongation factor SPT5"/>
    <property type="match status" value="1"/>
</dbReference>
<comment type="function">
    <text evidence="8">The SPT4-SPT5 complex mediates both activation and inhibition of transcription elongation, and plays a role in pre-mRNA processing. This complex seems to be important for the stability of the RNA polymerase II elongation machinery on the chromatin template but not for the inherent ability of this machinery to translocate down the gene.</text>
</comment>
<feature type="domain" description="KOW" evidence="14">
    <location>
        <begin position="535"/>
        <end position="560"/>
    </location>
</feature>
<dbReference type="Gene3D" id="3.30.70.940">
    <property type="entry name" value="NusG, N-terminal domain"/>
    <property type="match status" value="1"/>
</dbReference>
<feature type="domain" description="KOW" evidence="14">
    <location>
        <begin position="360"/>
        <end position="387"/>
    </location>
</feature>
<dbReference type="CDD" id="cd06085">
    <property type="entry name" value="KOW_Spt5_5"/>
    <property type="match status" value="1"/>
</dbReference>
<feature type="compositionally biased region" description="Gly residues" evidence="12">
    <location>
        <begin position="791"/>
        <end position="817"/>
    </location>
</feature>
<dbReference type="FunFam" id="3.30.70.940:FF:000005">
    <property type="entry name" value="Transcription elongation factor SPT5"/>
    <property type="match status" value="1"/>
</dbReference>
<dbReference type="EMBL" id="KN832993">
    <property type="protein sequence ID" value="KIM82850.1"/>
    <property type="molecule type" value="Genomic_DNA"/>
</dbReference>
<dbReference type="InterPro" id="IPR036735">
    <property type="entry name" value="NGN_dom_sf"/>
</dbReference>
<dbReference type="InterPro" id="IPR041976">
    <property type="entry name" value="KOW_Spt5_3"/>
</dbReference>
<evidence type="ECO:0000259" key="13">
    <source>
        <dbReference type="SMART" id="SM00738"/>
    </source>
</evidence>
<dbReference type="STRING" id="765440.A0A0C3FEI5"/>
<evidence type="ECO:0000256" key="4">
    <source>
        <dbReference type="ARBA" id="ARBA00021370"/>
    </source>
</evidence>
<dbReference type="InterPro" id="IPR014722">
    <property type="entry name" value="Rib_uL2_dom2"/>
</dbReference>
<dbReference type="Pfam" id="PF23037">
    <property type="entry name" value="KOWx_SPT5"/>
    <property type="match status" value="1"/>
</dbReference>
<dbReference type="Proteomes" id="UP000054166">
    <property type="component" value="Unassembled WGS sequence"/>
</dbReference>
<evidence type="ECO:0000256" key="11">
    <source>
        <dbReference type="ARBA" id="ARBA00031006"/>
    </source>
</evidence>
<dbReference type="FunCoup" id="A0A0C3FEI5">
    <property type="interactions" value="748"/>
</dbReference>
<dbReference type="CDD" id="cd06084">
    <property type="entry name" value="KOW_Spt5_4"/>
    <property type="match status" value="1"/>
</dbReference>
<evidence type="ECO:0000256" key="6">
    <source>
        <dbReference type="ARBA" id="ARBA00023163"/>
    </source>
</evidence>
<dbReference type="GO" id="GO:0032044">
    <property type="term" value="C:DSIF complex"/>
    <property type="evidence" value="ECO:0007669"/>
    <property type="project" value="TreeGrafter"/>
</dbReference>
<protein>
    <recommendedName>
        <fullName evidence="3">Transcription elongation factor SPT5</fullName>
    </recommendedName>
    <alternativeName>
        <fullName evidence="10 11">Chromatin Elongation factor SPT5</fullName>
    </alternativeName>
    <alternativeName>
        <fullName evidence="4">Transcription elongation factor spt5</fullName>
    </alternativeName>
</protein>
<dbReference type="InterPro" id="IPR057936">
    <property type="entry name" value="KOWx_Spt5"/>
</dbReference>
<dbReference type="InterPro" id="IPR005824">
    <property type="entry name" value="KOW"/>
</dbReference>
<dbReference type="InterPro" id="IPR039385">
    <property type="entry name" value="NGN_Euk"/>
</dbReference>
<feature type="compositionally biased region" description="Acidic residues" evidence="12">
    <location>
        <begin position="16"/>
        <end position="35"/>
    </location>
</feature>
<evidence type="ECO:0000313" key="15">
    <source>
        <dbReference type="EMBL" id="KIM82850.1"/>
    </source>
</evidence>
<dbReference type="InterPro" id="IPR041973">
    <property type="entry name" value="KOW_Spt5_1"/>
</dbReference>
<dbReference type="InParanoid" id="A0A0C3FEI5"/>
<accession>A0A0C3FEI5</accession>
<evidence type="ECO:0000256" key="3">
    <source>
        <dbReference type="ARBA" id="ARBA00020181"/>
    </source>
</evidence>
<comment type="similarity">
    <text evidence="2">Belongs to the SPT5 family.</text>
</comment>
<comment type="subunit">
    <text evidence="9">Component of the SPT4-SPT5 complex. Interacts with RNA polymerase II.</text>
</comment>
<evidence type="ECO:0000256" key="2">
    <source>
        <dbReference type="ARBA" id="ARBA00006956"/>
    </source>
</evidence>
<dbReference type="Gene3D" id="2.30.30.30">
    <property type="match status" value="3"/>
</dbReference>
<feature type="domain" description="KOW" evidence="14">
    <location>
        <begin position="204"/>
        <end position="231"/>
    </location>
</feature>
<dbReference type="SMART" id="SM00738">
    <property type="entry name" value="NGN"/>
    <property type="match status" value="1"/>
</dbReference>
<dbReference type="Pfam" id="PF23291">
    <property type="entry name" value="KOW4_SPT5"/>
    <property type="match status" value="1"/>
</dbReference>
<dbReference type="CDD" id="cd09888">
    <property type="entry name" value="NGN_Euk"/>
    <property type="match status" value="1"/>
</dbReference>
<feature type="domain" description="NusG-like N-terminal" evidence="13">
    <location>
        <begin position="109"/>
        <end position="199"/>
    </location>
</feature>